<dbReference type="OrthoDB" id="341208at2"/>
<dbReference type="InterPro" id="IPR000014">
    <property type="entry name" value="PAS"/>
</dbReference>
<name>A0A2T1HVH8_9HYPH</name>
<dbReference type="InterPro" id="IPR000700">
    <property type="entry name" value="PAS-assoc_C"/>
</dbReference>
<dbReference type="InterPro" id="IPR003018">
    <property type="entry name" value="GAF"/>
</dbReference>
<evidence type="ECO:0000256" key="2">
    <source>
        <dbReference type="ARBA" id="ARBA00012438"/>
    </source>
</evidence>
<keyword evidence="11" id="KW-0067">ATP-binding</keyword>
<dbReference type="SMART" id="SM00065">
    <property type="entry name" value="GAF"/>
    <property type="match status" value="1"/>
</dbReference>
<dbReference type="GO" id="GO:0006355">
    <property type="term" value="P:regulation of DNA-templated transcription"/>
    <property type="evidence" value="ECO:0007669"/>
    <property type="project" value="InterPro"/>
</dbReference>
<dbReference type="GO" id="GO:0005524">
    <property type="term" value="F:ATP binding"/>
    <property type="evidence" value="ECO:0007669"/>
    <property type="project" value="UniProtKB-KW"/>
</dbReference>
<dbReference type="GO" id="GO:0004673">
    <property type="term" value="F:protein histidine kinase activity"/>
    <property type="evidence" value="ECO:0007669"/>
    <property type="project" value="UniProtKB-EC"/>
</dbReference>
<protein>
    <recommendedName>
        <fullName evidence="3">Blue-light-activated histidine kinase</fullName>
        <ecNumber evidence="2">2.7.13.3</ecNumber>
    </recommendedName>
</protein>
<dbReference type="SUPFAM" id="SSF55785">
    <property type="entry name" value="PYP-like sensor domain (PAS domain)"/>
    <property type="match status" value="1"/>
</dbReference>
<dbReference type="PANTHER" id="PTHR41523:SF8">
    <property type="entry name" value="ETHYLENE RESPONSE SENSOR PROTEIN"/>
    <property type="match status" value="1"/>
</dbReference>
<keyword evidence="4" id="KW-0597">Phosphoprotein</keyword>
<evidence type="ECO:0000256" key="7">
    <source>
        <dbReference type="ARBA" id="ARBA00022679"/>
    </source>
</evidence>
<gene>
    <name evidence="15" type="ORF">SLNSH_06735</name>
</gene>
<keyword evidence="9" id="KW-0547">Nucleotide-binding</keyword>
<accession>A0A2T1HVH8</accession>
<dbReference type="Proteomes" id="UP000239772">
    <property type="component" value="Unassembled WGS sequence"/>
</dbReference>
<dbReference type="RefSeq" id="WP_106335915.1">
    <property type="nucleotide sequence ID" value="NZ_PVZS01000006.1"/>
</dbReference>
<evidence type="ECO:0000256" key="9">
    <source>
        <dbReference type="ARBA" id="ARBA00022741"/>
    </source>
</evidence>
<dbReference type="PROSITE" id="PS50113">
    <property type="entry name" value="PAC"/>
    <property type="match status" value="1"/>
</dbReference>
<dbReference type="InterPro" id="IPR036890">
    <property type="entry name" value="HATPase_C_sf"/>
</dbReference>
<dbReference type="NCBIfam" id="TIGR00229">
    <property type="entry name" value="sensory_box"/>
    <property type="match status" value="1"/>
</dbReference>
<dbReference type="PROSITE" id="PS50112">
    <property type="entry name" value="PAS"/>
    <property type="match status" value="1"/>
</dbReference>
<dbReference type="Gene3D" id="3.30.565.10">
    <property type="entry name" value="Histidine kinase-like ATPase, C-terminal domain"/>
    <property type="match status" value="1"/>
</dbReference>
<evidence type="ECO:0000259" key="14">
    <source>
        <dbReference type="PROSITE" id="PS50113"/>
    </source>
</evidence>
<dbReference type="PANTHER" id="PTHR41523">
    <property type="entry name" value="TWO-COMPONENT SYSTEM SENSOR PROTEIN"/>
    <property type="match status" value="1"/>
</dbReference>
<evidence type="ECO:0000256" key="12">
    <source>
        <dbReference type="ARBA" id="ARBA00023026"/>
    </source>
</evidence>
<dbReference type="Pfam" id="PF07536">
    <property type="entry name" value="HWE_HK"/>
    <property type="match status" value="1"/>
</dbReference>
<dbReference type="InterPro" id="IPR035965">
    <property type="entry name" value="PAS-like_dom_sf"/>
</dbReference>
<keyword evidence="10" id="KW-0418">Kinase</keyword>
<keyword evidence="12" id="KW-0843">Virulence</keyword>
<evidence type="ECO:0000256" key="5">
    <source>
        <dbReference type="ARBA" id="ARBA00022630"/>
    </source>
</evidence>
<evidence type="ECO:0000313" key="16">
    <source>
        <dbReference type="Proteomes" id="UP000239772"/>
    </source>
</evidence>
<evidence type="ECO:0000256" key="10">
    <source>
        <dbReference type="ARBA" id="ARBA00022777"/>
    </source>
</evidence>
<reference evidence="16" key="1">
    <citation type="submission" date="2018-03" db="EMBL/GenBank/DDBJ databases">
        <authorList>
            <person name="Sun L."/>
            <person name="Liu H."/>
            <person name="Chen W."/>
            <person name="Huang K."/>
            <person name="Liu W."/>
            <person name="Gao X."/>
        </authorList>
    </citation>
    <scope>NUCLEOTIDE SEQUENCE [LARGE SCALE GENOMIC DNA]</scope>
    <source>
        <strain evidence="16">SH9</strain>
    </source>
</reference>
<feature type="domain" description="PAC" evidence="14">
    <location>
        <begin position="249"/>
        <end position="302"/>
    </location>
</feature>
<keyword evidence="6" id="KW-0288">FMN</keyword>
<dbReference type="CDD" id="cd00130">
    <property type="entry name" value="PAS"/>
    <property type="match status" value="1"/>
</dbReference>
<evidence type="ECO:0000256" key="1">
    <source>
        <dbReference type="ARBA" id="ARBA00000085"/>
    </source>
</evidence>
<dbReference type="Gene3D" id="3.30.450.40">
    <property type="match status" value="1"/>
</dbReference>
<dbReference type="SMART" id="SM00091">
    <property type="entry name" value="PAS"/>
    <property type="match status" value="1"/>
</dbReference>
<dbReference type="EMBL" id="PVZS01000006">
    <property type="protein sequence ID" value="PSC05672.1"/>
    <property type="molecule type" value="Genomic_DNA"/>
</dbReference>
<dbReference type="Pfam" id="PF01590">
    <property type="entry name" value="GAF"/>
    <property type="match status" value="1"/>
</dbReference>
<dbReference type="Gene3D" id="3.30.450.20">
    <property type="entry name" value="PAS domain"/>
    <property type="match status" value="1"/>
</dbReference>
<keyword evidence="16" id="KW-1185">Reference proteome</keyword>
<dbReference type="SUPFAM" id="SSF55781">
    <property type="entry name" value="GAF domain-like"/>
    <property type="match status" value="1"/>
</dbReference>
<evidence type="ECO:0000256" key="11">
    <source>
        <dbReference type="ARBA" id="ARBA00022840"/>
    </source>
</evidence>
<evidence type="ECO:0000256" key="4">
    <source>
        <dbReference type="ARBA" id="ARBA00022553"/>
    </source>
</evidence>
<evidence type="ECO:0000256" key="8">
    <source>
        <dbReference type="ARBA" id="ARBA00022737"/>
    </source>
</evidence>
<feature type="domain" description="PAS" evidence="13">
    <location>
        <begin position="175"/>
        <end position="248"/>
    </location>
</feature>
<dbReference type="InterPro" id="IPR011102">
    <property type="entry name" value="Sig_transdc_His_kinase_HWE"/>
</dbReference>
<organism evidence="15 16">
    <name type="scientific">Alsobacter soli</name>
    <dbReference type="NCBI Taxonomy" id="2109933"/>
    <lineage>
        <taxon>Bacteria</taxon>
        <taxon>Pseudomonadati</taxon>
        <taxon>Pseudomonadota</taxon>
        <taxon>Alphaproteobacteria</taxon>
        <taxon>Hyphomicrobiales</taxon>
        <taxon>Alsobacteraceae</taxon>
        <taxon>Alsobacter</taxon>
    </lineage>
</organism>
<evidence type="ECO:0000256" key="6">
    <source>
        <dbReference type="ARBA" id="ARBA00022643"/>
    </source>
</evidence>
<dbReference type="Pfam" id="PF00989">
    <property type="entry name" value="PAS"/>
    <property type="match status" value="1"/>
</dbReference>
<evidence type="ECO:0000256" key="3">
    <source>
        <dbReference type="ARBA" id="ARBA00021740"/>
    </source>
</evidence>
<comment type="catalytic activity">
    <reaction evidence="1">
        <text>ATP + protein L-histidine = ADP + protein N-phospho-L-histidine.</text>
        <dbReference type="EC" id="2.7.13.3"/>
    </reaction>
</comment>
<dbReference type="InterPro" id="IPR029016">
    <property type="entry name" value="GAF-like_dom_sf"/>
</dbReference>
<dbReference type="AlphaFoldDB" id="A0A2T1HVH8"/>
<dbReference type="EC" id="2.7.13.3" evidence="2"/>
<keyword evidence="5" id="KW-0285">Flavoprotein</keyword>
<comment type="caution">
    <text evidence="15">The sequence shown here is derived from an EMBL/GenBank/DDBJ whole genome shotgun (WGS) entry which is preliminary data.</text>
</comment>
<dbReference type="InterPro" id="IPR013767">
    <property type="entry name" value="PAS_fold"/>
</dbReference>
<sequence length="501" mass="55145">MPSSEQLFRRQKILADFGEFALRCESLDAILDKACLQVAEALGAKRSKILEIQGDSCLLRAGRGWDEGLIGALRLPMKELSSESFAIKAGKPVITQDIHKEDRFQVPDFMKKAGIVALANAPIFLPGGKAYGLIEVDDTQARDFSEADTEFLRTYAIVLGPVIDRLQISTSLRSTEEQFRLIVESARDYAIFTTDQQDRIRDWYPGAQAVFGWTADEAAGEPAAILFTEEDRAQNEDKKEASTAARDGAAPDVRWHVRKDGSLVFIHGSVRALRDEAGVLLGFLKIGQDLTDQKRAQQRMQVLINELQHRGRNLLGVIAAIAKRTIGQGGPLDAFEDRLTALSRAQGLLSRSVMDPVPLSDIIRTELAAHVDLGSPKLSISGPSVRLKAAQVQNFALALHELATNAMKHGALREEAGLLFISWKTKGRGESRHLVLNWTETGVTLPQDAQSHRGYGRELIERGLGYAVGARSKFELGSDGVRCEIEMPLGDDRDQREQGPD</sequence>
<evidence type="ECO:0000259" key="13">
    <source>
        <dbReference type="PROSITE" id="PS50112"/>
    </source>
</evidence>
<proteinExistence type="predicted"/>
<keyword evidence="7" id="KW-0808">Transferase</keyword>
<dbReference type="SMART" id="SM00911">
    <property type="entry name" value="HWE_HK"/>
    <property type="match status" value="1"/>
</dbReference>
<evidence type="ECO:0000313" key="15">
    <source>
        <dbReference type="EMBL" id="PSC05672.1"/>
    </source>
</evidence>
<keyword evidence="8" id="KW-0677">Repeat</keyword>